<evidence type="ECO:0000313" key="2">
    <source>
        <dbReference type="Proteomes" id="UP000289738"/>
    </source>
</evidence>
<dbReference type="AlphaFoldDB" id="A0A445EJ79"/>
<proteinExistence type="predicted"/>
<gene>
    <name evidence="1" type="ORF">Ahy_A01g000067</name>
</gene>
<comment type="caution">
    <text evidence="1">The sequence shown here is derived from an EMBL/GenBank/DDBJ whole genome shotgun (WGS) entry which is preliminary data.</text>
</comment>
<dbReference type="Proteomes" id="UP000289738">
    <property type="component" value="Chromosome A01"/>
</dbReference>
<sequence>MAVEVLNINGGSSASDSVLVVAQSLVDVTSCREENMLNESAVVTNFQTGNNGRNTCPGGNPPQSLLPVTVGWPPYGLPPGYTPPIGGFVSLIRFGSTVGENNFNHYNNIPKRIARIVDYDEGGRQNLEGNYEGFKNFLKNENEDARLGRKNPRVVCRGQNADDMLARLRANQENEVVKIATMGLGFYMRQKLLNIHILDLAHLAKRSKYFPRKEKVSYVAMEFSSEKSDFETKVDLIELKKRPPYVCSLFKKVSNVDKWSDLKHKNRKKYSFDILKSNQIFDVLLKDKQLVLPEGKMLLSIKDLKEKPYCKFHQTTSH</sequence>
<reference evidence="1 2" key="1">
    <citation type="submission" date="2019-01" db="EMBL/GenBank/DDBJ databases">
        <title>Sequencing of cultivated peanut Arachis hypogaea provides insights into genome evolution and oil improvement.</title>
        <authorList>
            <person name="Chen X."/>
        </authorList>
    </citation>
    <scope>NUCLEOTIDE SEQUENCE [LARGE SCALE GENOMIC DNA]</scope>
    <source>
        <strain evidence="2">cv. Fuhuasheng</strain>
        <tissue evidence="1">Leaves</tissue>
    </source>
</reference>
<accession>A0A445EJ79</accession>
<organism evidence="1 2">
    <name type="scientific">Arachis hypogaea</name>
    <name type="common">Peanut</name>
    <dbReference type="NCBI Taxonomy" id="3818"/>
    <lineage>
        <taxon>Eukaryota</taxon>
        <taxon>Viridiplantae</taxon>
        <taxon>Streptophyta</taxon>
        <taxon>Embryophyta</taxon>
        <taxon>Tracheophyta</taxon>
        <taxon>Spermatophyta</taxon>
        <taxon>Magnoliopsida</taxon>
        <taxon>eudicotyledons</taxon>
        <taxon>Gunneridae</taxon>
        <taxon>Pentapetalae</taxon>
        <taxon>rosids</taxon>
        <taxon>fabids</taxon>
        <taxon>Fabales</taxon>
        <taxon>Fabaceae</taxon>
        <taxon>Papilionoideae</taxon>
        <taxon>50 kb inversion clade</taxon>
        <taxon>dalbergioids sensu lato</taxon>
        <taxon>Dalbergieae</taxon>
        <taxon>Pterocarpus clade</taxon>
        <taxon>Arachis</taxon>
    </lineage>
</organism>
<protein>
    <submittedName>
        <fullName evidence="1">Uncharacterized protein</fullName>
    </submittedName>
</protein>
<name>A0A445EJ79_ARAHY</name>
<dbReference type="EMBL" id="SDMP01000001">
    <property type="protein sequence ID" value="RYR75525.1"/>
    <property type="molecule type" value="Genomic_DNA"/>
</dbReference>
<evidence type="ECO:0000313" key="1">
    <source>
        <dbReference type="EMBL" id="RYR75525.1"/>
    </source>
</evidence>
<keyword evidence="2" id="KW-1185">Reference proteome</keyword>